<feature type="transmembrane region" description="Helical" evidence="2">
    <location>
        <begin position="206"/>
        <end position="224"/>
    </location>
</feature>
<feature type="compositionally biased region" description="Basic and acidic residues" evidence="1">
    <location>
        <begin position="26"/>
        <end position="44"/>
    </location>
</feature>
<keyword evidence="2" id="KW-0472">Membrane</keyword>
<dbReference type="EMBL" id="QUSW01000001">
    <property type="protein sequence ID" value="RQP26141.1"/>
    <property type="molecule type" value="Genomic_DNA"/>
</dbReference>
<dbReference type="InterPro" id="IPR002798">
    <property type="entry name" value="SpoIIM-like"/>
</dbReference>
<keyword evidence="2" id="KW-0812">Transmembrane</keyword>
<feature type="transmembrane region" description="Helical" evidence="2">
    <location>
        <begin position="117"/>
        <end position="139"/>
    </location>
</feature>
<evidence type="ECO:0000256" key="2">
    <source>
        <dbReference type="SAM" id="Phobius"/>
    </source>
</evidence>
<keyword evidence="2" id="KW-1133">Transmembrane helix</keyword>
<dbReference type="RefSeq" id="WP_124538814.1">
    <property type="nucleotide sequence ID" value="NZ_QUSW01000001.1"/>
</dbReference>
<name>A0A3N7HYG2_9BURK</name>
<feature type="transmembrane region" description="Helical" evidence="2">
    <location>
        <begin position="313"/>
        <end position="329"/>
    </location>
</feature>
<dbReference type="Pfam" id="PF01944">
    <property type="entry name" value="SpoIIM"/>
    <property type="match status" value="1"/>
</dbReference>
<dbReference type="AlphaFoldDB" id="A0A3N7HYG2"/>
<feature type="transmembrane region" description="Helical" evidence="2">
    <location>
        <begin position="283"/>
        <end position="301"/>
    </location>
</feature>
<evidence type="ECO:0000313" key="4">
    <source>
        <dbReference type="Proteomes" id="UP000267464"/>
    </source>
</evidence>
<dbReference type="PANTHER" id="PTHR35337:SF1">
    <property type="entry name" value="SLR1478 PROTEIN"/>
    <property type="match status" value="1"/>
</dbReference>
<feature type="transmembrane region" description="Helical" evidence="2">
    <location>
        <begin position="244"/>
        <end position="262"/>
    </location>
</feature>
<accession>A0A3N7HYG2</accession>
<dbReference type="OrthoDB" id="9792847at2"/>
<feature type="region of interest" description="Disordered" evidence="1">
    <location>
        <begin position="26"/>
        <end position="45"/>
    </location>
</feature>
<reference evidence="3 4" key="1">
    <citation type="submission" date="2018-08" db="EMBL/GenBank/DDBJ databases">
        <authorList>
            <person name="Khan S.A."/>
            <person name="Jeon C.O."/>
            <person name="Chun B.H."/>
            <person name="Jeong S.E."/>
        </authorList>
    </citation>
    <scope>NUCLEOTIDE SEQUENCE [LARGE SCALE GENOMIC DNA]</scope>
    <source>
        <strain evidence="3 4">S-16</strain>
    </source>
</reference>
<gene>
    <name evidence="3" type="ORF">DZC73_03620</name>
</gene>
<keyword evidence="4" id="KW-1185">Reference proteome</keyword>
<dbReference type="PANTHER" id="PTHR35337">
    <property type="entry name" value="SLR1478 PROTEIN"/>
    <property type="match status" value="1"/>
</dbReference>
<evidence type="ECO:0000256" key="1">
    <source>
        <dbReference type="SAM" id="MobiDB-lite"/>
    </source>
</evidence>
<reference evidence="3 4" key="2">
    <citation type="submission" date="2018-12" db="EMBL/GenBank/DDBJ databases">
        <title>Rhizobacter gummiphilus sp. nov., a rubber-degrading bacterium isolated from the soil of a botanical garden in Japan.</title>
        <authorList>
            <person name="Shunsuke S.S."/>
        </authorList>
    </citation>
    <scope>NUCLEOTIDE SEQUENCE [LARGE SCALE GENOMIC DNA]</scope>
    <source>
        <strain evidence="3 4">S-16</strain>
    </source>
</reference>
<proteinExistence type="predicted"/>
<sequence>MTPLQFENTYRPIWDELDQALEHLEGAPRTKKDDKGKRRVDKASKRPATRIAALYRATCEHLALARSRDYPTHLTVRLEALTERAHQAVYRAGDNSLARLGQLVLVDMPQAVRAHRLYMWTALALFGLPLVIIALLCYFDPGFVLSVQDINTVREFDAMYGPSSNPVGRTRSAGGDWSAFGFYIMNNIGIAFKCFAGGVFFGLGSLFFLAFNGAVIGAVAGYLTYKGYTQTFYSFVVTHGAFELTAIVISGAAGLAIGHALVAPRRLSRPQALRKASADAVPLMYLATAMLFIAAAIEAFWSSSRWIAPEVKYGVGGLCWVMVLAYLGWQGRPRTVEAAHAG</sequence>
<protein>
    <submittedName>
        <fullName evidence="3">Stage II sporulation protein M</fullName>
    </submittedName>
</protein>
<feature type="transmembrane region" description="Helical" evidence="2">
    <location>
        <begin position="180"/>
        <end position="201"/>
    </location>
</feature>
<organism evidence="3 4">
    <name type="scientific">Piscinibacter terrae</name>
    <dbReference type="NCBI Taxonomy" id="2496871"/>
    <lineage>
        <taxon>Bacteria</taxon>
        <taxon>Pseudomonadati</taxon>
        <taxon>Pseudomonadota</taxon>
        <taxon>Betaproteobacteria</taxon>
        <taxon>Burkholderiales</taxon>
        <taxon>Sphaerotilaceae</taxon>
        <taxon>Piscinibacter</taxon>
    </lineage>
</organism>
<comment type="caution">
    <text evidence="3">The sequence shown here is derived from an EMBL/GenBank/DDBJ whole genome shotgun (WGS) entry which is preliminary data.</text>
</comment>
<dbReference type="Proteomes" id="UP000267464">
    <property type="component" value="Unassembled WGS sequence"/>
</dbReference>
<evidence type="ECO:0000313" key="3">
    <source>
        <dbReference type="EMBL" id="RQP26141.1"/>
    </source>
</evidence>